<dbReference type="CDD" id="cd14014">
    <property type="entry name" value="STKc_PknB_like"/>
    <property type="match status" value="1"/>
</dbReference>
<dbReference type="InterPro" id="IPR019734">
    <property type="entry name" value="TPR_rpt"/>
</dbReference>
<dbReference type="InterPro" id="IPR017441">
    <property type="entry name" value="Protein_kinase_ATP_BS"/>
</dbReference>
<sequence>MSANSLGDRFGDRSRWRVGDVLDRRYHVTGVLGSGGMGEVYLVRHLDWDVDLAVKSPHAHLFREDLHRELFVAEAETWVSLGLHPNVCGCHYVQVIGEVPRVFAEYVPGGSLHELIQSGRLYRGSGDAVLRVLDLAIQAARGLAHAHRRGVAHLDVKPANILLDAVGTAKITDFGLARAARSASEATQFTNVGMMTRAYASPEQAGGRPVGRRSDVYSFAVTVLEMLLRERTWMLGEIAAEVLDEERGRMPDAVAEVLRRCLAHDPAARPSMDVVAADLATVYTGLAGVPYPRTEPVPASLLADELNNRGLSLLDLGRHVEADEAFTRALDVDPRHLESTFNRSLLRWRRGELTDLAVLAAVTAACPDTASGGATLDELLARVHRERGDTTPTRLEKAPDTGTPRSPLPARLTADGARLLTGGADGGMRLWDLPGGRMLARLTAPGAAPVHSLDLSADARFALSAHEDNSLGHWDLTRRRRMHTIEAQAAEPRLTPDGAVAVWTRPEGTIRMWDTESGTLTDSAEGHAEGADRLEPSPLGRSALSSGWERTGTAVRLWDLRTLDCLGVFAEHRLSVTAMAFAPDGRTAAIARTDGTVELWDPWRRTLIRVLREAALPHLAFDPTGGHLLTGSEAGTVQLWHLHTGRLLRTFTGVAEQVGGLHVSAGARAVYAVSARHGKDVEVRVLEPGLGYRSRPVLSRPRGHVELAALDARTRDLVADARDAMATGGHGEALALLRRARAIPGHSRDPLVLDAWRDLGRRITRTGLRGGWRARSLTGPRSAVSALDVSPDGRIVAAGDHDGVVHVWNCVDGSLAHRWEAHGPHLVAAVRVSPDGTRVLTAARGAVRVWCAETGECLRVLPAFALHDLIPLAVTADGTRALVGGGDGRIHMWDMDSPTGPRILAGHDGPVRDLTVGAAGRLAVSAGADRTVRVWDLGSGECVSVLEGHRDEVHSVGLSPDARSVLSYAGRFGDEIRAWDLASNGFTEYATPPRRTLGVRLVDAGRFALSVDRLSTLSIWDTASRAITGTVTTGPSTAFATDAEGDIAVTGDTDGTVRIWHLDWELGDLRPG</sequence>
<dbReference type="InterPro" id="IPR015943">
    <property type="entry name" value="WD40/YVTN_repeat-like_dom_sf"/>
</dbReference>
<dbReference type="InterPro" id="IPR000719">
    <property type="entry name" value="Prot_kinase_dom"/>
</dbReference>
<evidence type="ECO:0000256" key="1">
    <source>
        <dbReference type="ARBA" id="ARBA00022574"/>
    </source>
</evidence>
<dbReference type="InterPro" id="IPR011990">
    <property type="entry name" value="TPR-like_helical_dom_sf"/>
</dbReference>
<keyword evidence="11" id="KW-1185">Reference proteome</keyword>
<protein>
    <recommendedName>
        <fullName evidence="9">Protein kinase domain-containing protein</fullName>
    </recommendedName>
</protein>
<dbReference type="RefSeq" id="WP_285663336.1">
    <property type="nucleotide sequence ID" value="NZ_BSTX01000002.1"/>
</dbReference>
<feature type="compositionally biased region" description="Basic and acidic residues" evidence="8">
    <location>
        <begin position="524"/>
        <end position="535"/>
    </location>
</feature>
<comment type="caution">
    <text evidence="10">The sequence shown here is derived from an EMBL/GenBank/DDBJ whole genome shotgun (WGS) entry which is preliminary data.</text>
</comment>
<evidence type="ECO:0000256" key="6">
    <source>
        <dbReference type="PROSITE-ProRule" id="PRU00339"/>
    </source>
</evidence>
<dbReference type="Pfam" id="PF00400">
    <property type="entry name" value="WD40"/>
    <property type="match status" value="7"/>
</dbReference>
<feature type="repeat" description="WD" evidence="5">
    <location>
        <begin position="415"/>
        <end position="441"/>
    </location>
</feature>
<dbReference type="Pfam" id="PF00069">
    <property type="entry name" value="Pkinase"/>
    <property type="match status" value="1"/>
</dbReference>
<dbReference type="InterPro" id="IPR020472">
    <property type="entry name" value="WD40_PAC1"/>
</dbReference>
<dbReference type="Gene3D" id="2.130.10.10">
    <property type="entry name" value="YVTN repeat-like/Quinoprotein amine dehydrogenase"/>
    <property type="match status" value="4"/>
</dbReference>
<name>A0A9W6SJF6_9ACTN</name>
<keyword evidence="3 7" id="KW-0547">Nucleotide-binding</keyword>
<dbReference type="Gene3D" id="1.25.40.10">
    <property type="entry name" value="Tetratricopeptide repeat domain"/>
    <property type="match status" value="1"/>
</dbReference>
<keyword evidence="6" id="KW-0802">TPR repeat</keyword>
<dbReference type="GO" id="GO:0004672">
    <property type="term" value="F:protein kinase activity"/>
    <property type="evidence" value="ECO:0007669"/>
    <property type="project" value="InterPro"/>
</dbReference>
<dbReference type="Proteomes" id="UP001165079">
    <property type="component" value="Unassembled WGS sequence"/>
</dbReference>
<evidence type="ECO:0000256" key="4">
    <source>
        <dbReference type="ARBA" id="ARBA00022840"/>
    </source>
</evidence>
<dbReference type="SMART" id="SM00220">
    <property type="entry name" value="S_TKc"/>
    <property type="match status" value="1"/>
</dbReference>
<dbReference type="SUPFAM" id="SSF50998">
    <property type="entry name" value="Quinoprotein alcohol dehydrogenase-like"/>
    <property type="match status" value="2"/>
</dbReference>
<keyword evidence="4 7" id="KW-0067">ATP-binding</keyword>
<feature type="repeat" description="WD" evidence="5">
    <location>
        <begin position="569"/>
        <end position="601"/>
    </location>
</feature>
<organism evidence="10 11">
    <name type="scientific">Actinorhabdospora filicis</name>
    <dbReference type="NCBI Taxonomy" id="1785913"/>
    <lineage>
        <taxon>Bacteria</taxon>
        <taxon>Bacillati</taxon>
        <taxon>Actinomycetota</taxon>
        <taxon>Actinomycetes</taxon>
        <taxon>Micromonosporales</taxon>
        <taxon>Micromonosporaceae</taxon>
        <taxon>Actinorhabdospora</taxon>
    </lineage>
</organism>
<evidence type="ECO:0000256" key="3">
    <source>
        <dbReference type="ARBA" id="ARBA00022741"/>
    </source>
</evidence>
<dbReference type="PROSITE" id="PS00108">
    <property type="entry name" value="PROTEIN_KINASE_ST"/>
    <property type="match status" value="1"/>
</dbReference>
<feature type="compositionally biased region" description="Basic and acidic residues" evidence="8">
    <location>
        <begin position="386"/>
        <end position="399"/>
    </location>
</feature>
<dbReference type="PROSITE" id="PS50294">
    <property type="entry name" value="WD_REPEATS_REGION"/>
    <property type="match status" value="3"/>
</dbReference>
<dbReference type="InterPro" id="IPR008271">
    <property type="entry name" value="Ser/Thr_kinase_AS"/>
</dbReference>
<feature type="repeat" description="TPR" evidence="6">
    <location>
        <begin position="303"/>
        <end position="336"/>
    </location>
</feature>
<dbReference type="SUPFAM" id="SSF48452">
    <property type="entry name" value="TPR-like"/>
    <property type="match status" value="1"/>
</dbReference>
<feature type="binding site" evidence="7">
    <location>
        <position position="55"/>
    </location>
    <ligand>
        <name>ATP</name>
        <dbReference type="ChEBI" id="CHEBI:30616"/>
    </ligand>
</feature>
<feature type="region of interest" description="Disordered" evidence="8">
    <location>
        <begin position="386"/>
        <end position="410"/>
    </location>
</feature>
<dbReference type="PANTHER" id="PTHR19879">
    <property type="entry name" value="TRANSCRIPTION INITIATION FACTOR TFIID"/>
    <property type="match status" value="1"/>
</dbReference>
<feature type="repeat" description="WD" evidence="5">
    <location>
        <begin position="777"/>
        <end position="809"/>
    </location>
</feature>
<dbReference type="Gene3D" id="1.10.510.10">
    <property type="entry name" value="Transferase(Phosphotransferase) domain 1"/>
    <property type="match status" value="1"/>
</dbReference>
<evidence type="ECO:0000256" key="8">
    <source>
        <dbReference type="SAM" id="MobiDB-lite"/>
    </source>
</evidence>
<gene>
    <name evidence="10" type="ORF">Afil01_29710</name>
</gene>
<dbReference type="InterPro" id="IPR011047">
    <property type="entry name" value="Quinoprotein_ADH-like_sf"/>
</dbReference>
<feature type="repeat" description="WD" evidence="5">
    <location>
        <begin position="619"/>
        <end position="650"/>
    </location>
</feature>
<accession>A0A9W6SJF6</accession>
<feature type="repeat" description="WD" evidence="5">
    <location>
        <begin position="904"/>
        <end position="945"/>
    </location>
</feature>
<dbReference type="AlphaFoldDB" id="A0A9W6SJF6"/>
<dbReference type="PROSITE" id="PS00678">
    <property type="entry name" value="WD_REPEATS_1"/>
    <property type="match status" value="2"/>
</dbReference>
<dbReference type="CDD" id="cd00200">
    <property type="entry name" value="WD40"/>
    <property type="match status" value="2"/>
</dbReference>
<dbReference type="InterPro" id="IPR001680">
    <property type="entry name" value="WD40_rpt"/>
</dbReference>
<evidence type="ECO:0000313" key="10">
    <source>
        <dbReference type="EMBL" id="GLZ78164.1"/>
    </source>
</evidence>
<dbReference type="PROSITE" id="PS00107">
    <property type="entry name" value="PROTEIN_KINASE_ATP"/>
    <property type="match status" value="1"/>
</dbReference>
<evidence type="ECO:0000256" key="2">
    <source>
        <dbReference type="ARBA" id="ARBA00022737"/>
    </source>
</evidence>
<dbReference type="SMART" id="SM00320">
    <property type="entry name" value="WD40"/>
    <property type="match status" value="11"/>
</dbReference>
<keyword evidence="2" id="KW-0677">Repeat</keyword>
<evidence type="ECO:0000256" key="7">
    <source>
        <dbReference type="PROSITE-ProRule" id="PRU10141"/>
    </source>
</evidence>
<feature type="domain" description="Protein kinase" evidence="9">
    <location>
        <begin position="26"/>
        <end position="282"/>
    </location>
</feature>
<dbReference type="EMBL" id="BSTX01000002">
    <property type="protein sequence ID" value="GLZ78164.1"/>
    <property type="molecule type" value="Genomic_DNA"/>
</dbReference>
<dbReference type="InterPro" id="IPR011009">
    <property type="entry name" value="Kinase-like_dom_sf"/>
</dbReference>
<proteinExistence type="predicted"/>
<keyword evidence="1 5" id="KW-0853">WD repeat</keyword>
<dbReference type="GO" id="GO:0005524">
    <property type="term" value="F:ATP binding"/>
    <property type="evidence" value="ECO:0007669"/>
    <property type="project" value="UniProtKB-UniRule"/>
</dbReference>
<evidence type="ECO:0000313" key="11">
    <source>
        <dbReference type="Proteomes" id="UP001165079"/>
    </source>
</evidence>
<dbReference type="PROSITE" id="PS50082">
    <property type="entry name" value="WD_REPEATS_2"/>
    <property type="match status" value="5"/>
</dbReference>
<dbReference type="PROSITE" id="PS50011">
    <property type="entry name" value="PROTEIN_KINASE_DOM"/>
    <property type="match status" value="1"/>
</dbReference>
<dbReference type="PANTHER" id="PTHR19879:SF9">
    <property type="entry name" value="TRANSCRIPTION INITIATION FACTOR TFIID SUBUNIT 5"/>
    <property type="match status" value="1"/>
</dbReference>
<dbReference type="InterPro" id="IPR019775">
    <property type="entry name" value="WD40_repeat_CS"/>
</dbReference>
<evidence type="ECO:0000256" key="5">
    <source>
        <dbReference type="PROSITE-ProRule" id="PRU00221"/>
    </source>
</evidence>
<dbReference type="PROSITE" id="PS50005">
    <property type="entry name" value="TPR"/>
    <property type="match status" value="1"/>
</dbReference>
<reference evidence="10" key="1">
    <citation type="submission" date="2023-03" db="EMBL/GenBank/DDBJ databases">
        <title>Actinorhabdospora filicis NBRC 111898.</title>
        <authorList>
            <person name="Ichikawa N."/>
            <person name="Sato H."/>
            <person name="Tonouchi N."/>
        </authorList>
    </citation>
    <scope>NUCLEOTIDE SEQUENCE</scope>
    <source>
        <strain evidence="10">NBRC 111898</strain>
    </source>
</reference>
<dbReference type="SMART" id="SM00028">
    <property type="entry name" value="TPR"/>
    <property type="match status" value="1"/>
</dbReference>
<evidence type="ECO:0000259" key="9">
    <source>
        <dbReference type="PROSITE" id="PS50011"/>
    </source>
</evidence>
<dbReference type="SUPFAM" id="SSF56112">
    <property type="entry name" value="Protein kinase-like (PK-like)"/>
    <property type="match status" value="1"/>
</dbReference>
<feature type="region of interest" description="Disordered" evidence="8">
    <location>
        <begin position="520"/>
        <end position="545"/>
    </location>
</feature>
<dbReference type="PRINTS" id="PR00320">
    <property type="entry name" value="GPROTEINBRPT"/>
</dbReference>